<feature type="domain" description="Inner membrane component" evidence="2">
    <location>
        <begin position="4"/>
        <end position="54"/>
    </location>
</feature>
<dbReference type="PANTHER" id="PTHR42903">
    <property type="entry name" value="INNER MEMBRANE PROTEIN YCCF"/>
    <property type="match status" value="1"/>
</dbReference>
<dbReference type="PIRSF" id="PIRSF028777">
    <property type="entry name" value="UCP028777"/>
    <property type="match status" value="1"/>
</dbReference>
<evidence type="ECO:0000313" key="4">
    <source>
        <dbReference type="Proteomes" id="UP000190064"/>
    </source>
</evidence>
<dbReference type="Pfam" id="PF03733">
    <property type="entry name" value="YccF"/>
    <property type="match status" value="2"/>
</dbReference>
<dbReference type="InterPro" id="IPR052937">
    <property type="entry name" value="Inner_membrane_protein"/>
</dbReference>
<keyword evidence="1" id="KW-0812">Transmembrane</keyword>
<dbReference type="InterPro" id="IPR031308">
    <property type="entry name" value="UCP028777"/>
</dbReference>
<keyword evidence="1" id="KW-1133">Transmembrane helix</keyword>
<proteinExistence type="predicted"/>
<comment type="caution">
    <text evidence="3">The sequence shown here is derived from an EMBL/GenBank/DDBJ whole genome shotgun (WGS) entry which is preliminary data.</text>
</comment>
<protein>
    <recommendedName>
        <fullName evidence="1">Inner membrane protein YccF</fullName>
    </recommendedName>
</protein>
<evidence type="ECO:0000313" key="3">
    <source>
        <dbReference type="EMBL" id="OOV86845.1"/>
    </source>
</evidence>
<dbReference type="InterPro" id="IPR005185">
    <property type="entry name" value="YccF"/>
</dbReference>
<keyword evidence="1" id="KW-0997">Cell inner membrane</keyword>
<keyword evidence="1" id="KW-0472">Membrane</keyword>
<feature type="transmembrane region" description="Helical" evidence="1">
    <location>
        <begin position="79"/>
        <end position="107"/>
    </location>
</feature>
<sequence>MRLIGNIIWFVMGGFIMGLAWWAYGVLAFITLVGIPWGRSCFVLGQFSFWPFGKQTVSRRQLTGHGDIGTGTFGLMGNIIWILFAGIWLALGHLMSAVACAITIIGIPFAIQHLKLAVVSFAPVGQTVVSNQVAEAAFRR</sequence>
<dbReference type="GO" id="GO:0005886">
    <property type="term" value="C:plasma membrane"/>
    <property type="evidence" value="ECO:0007669"/>
    <property type="project" value="UniProtKB-SubCell"/>
</dbReference>
<dbReference type="AlphaFoldDB" id="A0A1T1HAK1"/>
<keyword evidence="1" id="KW-1003">Cell membrane</keyword>
<dbReference type="EMBL" id="MTSD02000004">
    <property type="protein sequence ID" value="OOV86845.1"/>
    <property type="molecule type" value="Genomic_DNA"/>
</dbReference>
<evidence type="ECO:0000256" key="1">
    <source>
        <dbReference type="PIRNR" id="PIRNR028777"/>
    </source>
</evidence>
<dbReference type="NCBIfam" id="NF008741">
    <property type="entry name" value="PRK11770.1-3"/>
    <property type="match status" value="1"/>
</dbReference>
<dbReference type="NCBIfam" id="NF008742">
    <property type="entry name" value="PRK11770.1-4"/>
    <property type="match status" value="1"/>
</dbReference>
<evidence type="ECO:0000259" key="2">
    <source>
        <dbReference type="Pfam" id="PF03733"/>
    </source>
</evidence>
<reference evidence="3" key="1">
    <citation type="submission" date="2017-02" db="EMBL/GenBank/DDBJ databases">
        <title>Draft Genome Sequence of the Salt Water Bacterium Oceanospirillum linum ATCC 11336.</title>
        <authorList>
            <person name="Trachtenberg A.M."/>
            <person name="Carney J.G."/>
            <person name="Linnane J.D."/>
            <person name="Rheaume B.A."/>
            <person name="Pitts N.L."/>
            <person name="Mykles D.L."/>
            <person name="Maclea K.S."/>
        </authorList>
    </citation>
    <scope>NUCLEOTIDE SEQUENCE [LARGE SCALE GENOMIC DNA]</scope>
    <source>
        <strain evidence="3">ATCC 11336</strain>
    </source>
</reference>
<accession>A0A1T1HAK1</accession>
<dbReference type="PANTHER" id="PTHR42903:SF1">
    <property type="entry name" value="INNER MEMBRANE PROTEIN YCCF"/>
    <property type="match status" value="1"/>
</dbReference>
<name>A0A1T1HAK1_OCELI</name>
<feature type="domain" description="Inner membrane component" evidence="2">
    <location>
        <begin position="76"/>
        <end position="126"/>
    </location>
</feature>
<dbReference type="RefSeq" id="WP_078319896.1">
    <property type="nucleotide sequence ID" value="NZ_FXTS01000005.1"/>
</dbReference>
<keyword evidence="4" id="KW-1185">Reference proteome</keyword>
<dbReference type="NCBIfam" id="NF008740">
    <property type="entry name" value="PRK11770.1-2"/>
    <property type="match status" value="1"/>
</dbReference>
<organism evidence="3 4">
    <name type="scientific">Oceanospirillum linum</name>
    <dbReference type="NCBI Taxonomy" id="966"/>
    <lineage>
        <taxon>Bacteria</taxon>
        <taxon>Pseudomonadati</taxon>
        <taxon>Pseudomonadota</taxon>
        <taxon>Gammaproteobacteria</taxon>
        <taxon>Oceanospirillales</taxon>
        <taxon>Oceanospirillaceae</taxon>
        <taxon>Oceanospirillum</taxon>
    </lineage>
</organism>
<gene>
    <name evidence="3" type="ORF">BTA35_0211135</name>
</gene>
<feature type="transmembrane region" description="Helical" evidence="1">
    <location>
        <begin position="7"/>
        <end position="35"/>
    </location>
</feature>
<comment type="subcellular location">
    <subcellularLocation>
        <location evidence="1">Cell inner membrane</location>
        <topology evidence="1">Multi-pass membrane protein</topology>
    </subcellularLocation>
</comment>
<dbReference type="STRING" id="966.BTA35_0211135"/>
<dbReference type="Proteomes" id="UP000190064">
    <property type="component" value="Unassembled WGS sequence"/>
</dbReference>